<dbReference type="Proteomes" id="UP001595817">
    <property type="component" value="Unassembled WGS sequence"/>
</dbReference>
<reference evidence="5" key="1">
    <citation type="journal article" date="2019" name="Int. J. Syst. Evol. Microbiol.">
        <title>The Global Catalogue of Microorganisms (GCM) 10K type strain sequencing project: providing services to taxonomists for standard genome sequencing and annotation.</title>
        <authorList>
            <consortium name="The Broad Institute Genomics Platform"/>
            <consortium name="The Broad Institute Genome Sequencing Center for Infectious Disease"/>
            <person name="Wu L."/>
            <person name="Ma J."/>
        </authorList>
    </citation>
    <scope>NUCLEOTIDE SEQUENCE [LARGE SCALE GENOMIC DNA]</scope>
    <source>
        <strain evidence="5">CCUG 59778</strain>
    </source>
</reference>
<organism evidence="4 5">
    <name type="scientific">Chungangia koreensis</name>
    <dbReference type="NCBI Taxonomy" id="752657"/>
    <lineage>
        <taxon>Bacteria</taxon>
        <taxon>Bacillati</taxon>
        <taxon>Bacillota</taxon>
        <taxon>Bacilli</taxon>
        <taxon>Lactobacillales</taxon>
        <taxon>Chungangia</taxon>
    </lineage>
</organism>
<comment type="caution">
    <text evidence="4">The sequence shown here is derived from an EMBL/GenBank/DDBJ whole genome shotgun (WGS) entry which is preliminary data.</text>
</comment>
<dbReference type="InterPro" id="IPR006343">
    <property type="entry name" value="DnaB/C_C"/>
</dbReference>
<dbReference type="Pfam" id="PF07261">
    <property type="entry name" value="DnaB_2"/>
    <property type="match status" value="1"/>
</dbReference>
<comment type="similarity">
    <text evidence="1">Belongs to the DnaB/DnaD family.</text>
</comment>
<evidence type="ECO:0000313" key="5">
    <source>
        <dbReference type="Proteomes" id="UP001595817"/>
    </source>
</evidence>
<sequence length="456" mass="52732">MITLYKEVQPADPFVVRLPYPFSDYDRQMLTLFYQPLVGAQAMSLYLTLWADAEQAGDKEFTHYYLMNSLDLPIGKIFEARISLEAIGLLQTWKKEEDNNRSFTYELLGPLDAKTFFDDALLSVFLFNRIGEHAYKRLKDRFLKPEVEMEGYEDISRSFLDVFQPSSRLDQFKQDQVQYAEAKVTKGIPFQYEFDFSLLFAGLSEQMIPTKAFNARIKETVKRLAFLYSFTPIDMQKVVLLALDDNFSISEDLLKKAAADYYKLATSKDIPYLKKSFVQTPEIGQPMQKEQLSKEEELLQYLETTPPAQVLKDMQGGKEPLPADVLFAQQLVMNHQMPVGVVNVLLQYVLLRTDMKLTKNYAEKIASHWIRKNVQTAKEAMTLARKEHSQYLQWKNDGGKKAAPAKKAVREEKVPEWFYKKQQSNVQEPVSGQINVEEERKKLLAELGVLKDEVKK</sequence>
<feature type="domain" description="DnaB/C C-terminal" evidence="2">
    <location>
        <begin position="330"/>
        <end position="381"/>
    </location>
</feature>
<evidence type="ECO:0000259" key="2">
    <source>
        <dbReference type="Pfam" id="PF07261"/>
    </source>
</evidence>
<accession>A0ABV8X6W4</accession>
<keyword evidence="5" id="KW-1185">Reference proteome</keyword>
<proteinExistence type="inferred from homology"/>
<dbReference type="EMBL" id="JBHSEC010000005">
    <property type="protein sequence ID" value="MFC4409820.1"/>
    <property type="molecule type" value="Genomic_DNA"/>
</dbReference>
<dbReference type="RefSeq" id="WP_378152980.1">
    <property type="nucleotide sequence ID" value="NZ_JBHSEC010000005.1"/>
</dbReference>
<dbReference type="InterPro" id="IPR058660">
    <property type="entry name" value="WHD_DnaB"/>
</dbReference>
<dbReference type="Pfam" id="PF25888">
    <property type="entry name" value="WHD_DnaB"/>
    <property type="match status" value="1"/>
</dbReference>
<evidence type="ECO:0000313" key="4">
    <source>
        <dbReference type="EMBL" id="MFC4409820.1"/>
    </source>
</evidence>
<feature type="domain" description="Replicative helicase loading/DNA remodeling protein DnaB N-terminal winged helix" evidence="3">
    <location>
        <begin position="9"/>
        <end position="243"/>
    </location>
</feature>
<name>A0ABV8X6W4_9LACT</name>
<evidence type="ECO:0000256" key="1">
    <source>
        <dbReference type="ARBA" id="ARBA00093462"/>
    </source>
</evidence>
<evidence type="ECO:0000259" key="3">
    <source>
        <dbReference type="Pfam" id="PF25888"/>
    </source>
</evidence>
<protein>
    <submittedName>
        <fullName evidence="4">Replication initiation and membrane attachment family protein</fullName>
    </submittedName>
</protein>
<gene>
    <name evidence="4" type="ORF">ACFOZY_05135</name>
</gene>